<proteinExistence type="predicted"/>
<organism evidence="3 4">
    <name type="scientific">Acidithiobacillus thiooxidans</name>
    <name type="common">Thiobacillus thiooxidans</name>
    <dbReference type="NCBI Taxonomy" id="930"/>
    <lineage>
        <taxon>Bacteria</taxon>
        <taxon>Pseudomonadati</taxon>
        <taxon>Pseudomonadota</taxon>
        <taxon>Acidithiobacillia</taxon>
        <taxon>Acidithiobacillales</taxon>
        <taxon>Acidithiobacillaceae</taxon>
        <taxon>Acidithiobacillus</taxon>
    </lineage>
</organism>
<protein>
    <recommendedName>
        <fullName evidence="2">DUF4168 domain-containing protein</fullName>
    </recommendedName>
</protein>
<evidence type="ECO:0000256" key="1">
    <source>
        <dbReference type="SAM" id="SignalP"/>
    </source>
</evidence>
<dbReference type="RefSeq" id="WP_065974658.1">
    <property type="nucleotide sequence ID" value="NZ_LWRY01000186.1"/>
</dbReference>
<keyword evidence="4" id="KW-1185">Reference proteome</keyword>
<feature type="domain" description="DUF4168" evidence="2">
    <location>
        <begin position="51"/>
        <end position="126"/>
    </location>
</feature>
<dbReference type="EMBL" id="LWRY01000186">
    <property type="protein sequence ID" value="OCX69926.1"/>
    <property type="molecule type" value="Genomic_DNA"/>
</dbReference>
<reference evidence="3" key="1">
    <citation type="journal article" date="2016" name="Int. J. Mol. Sci.">
        <title>Comparative genomics of the extreme acidophile Acidithiobacillus thiooxidans reveals intraspecific divergence and niche adaptation.</title>
        <authorList>
            <person name="Zhang X."/>
            <person name="Feng X."/>
            <person name="Tao J."/>
            <person name="Ma L."/>
            <person name="Xiao Y."/>
            <person name="Liang Y."/>
            <person name="Liu X."/>
            <person name="Yin H."/>
        </authorList>
    </citation>
    <scope>NUCLEOTIDE SEQUENCE [LARGE SCALE GENOMIC DNA]</scope>
    <source>
        <strain evidence="3">DXS-W</strain>
    </source>
</reference>
<accession>A0A1C2IZ45</accession>
<dbReference type="InterPro" id="IPR025433">
    <property type="entry name" value="DUF4168"/>
</dbReference>
<evidence type="ECO:0000313" key="3">
    <source>
        <dbReference type="EMBL" id="OCX69926.1"/>
    </source>
</evidence>
<evidence type="ECO:0000259" key="2">
    <source>
        <dbReference type="Pfam" id="PF13767"/>
    </source>
</evidence>
<comment type="caution">
    <text evidence="3">The sequence shown here is derived from an EMBL/GenBank/DDBJ whole genome shotgun (WGS) entry which is preliminary data.</text>
</comment>
<keyword evidence="1" id="KW-0732">Signal</keyword>
<feature type="chain" id="PRO_5009838052" description="DUF4168 domain-containing protein" evidence="1">
    <location>
        <begin position="24"/>
        <end position="134"/>
    </location>
</feature>
<dbReference type="AlphaFoldDB" id="A0A1C2IZ45"/>
<feature type="signal peptide" evidence="1">
    <location>
        <begin position="1"/>
        <end position="23"/>
    </location>
</feature>
<dbReference type="Pfam" id="PF13767">
    <property type="entry name" value="DUF4168"/>
    <property type="match status" value="1"/>
</dbReference>
<sequence>MNKGAISVIVLASMMAGSSIAMAASMDSNANQGRPTSVPSSANTHLGHVDHKEFTRFVDSLKTIQPIGMQVKKIEENTKMSKIEKEMYLKSAQSKMIHVLHTNHLQPVVYEQLIHKAETDKSFAKRTEKALHGG</sequence>
<name>A0A1C2IZ45_ACITH</name>
<dbReference type="Proteomes" id="UP000095008">
    <property type="component" value="Unassembled WGS sequence"/>
</dbReference>
<evidence type="ECO:0000313" key="4">
    <source>
        <dbReference type="Proteomes" id="UP000095008"/>
    </source>
</evidence>
<gene>
    <name evidence="3" type="ORF">A6M23_14510</name>
</gene>